<feature type="region of interest" description="Disordered" evidence="1">
    <location>
        <begin position="72"/>
        <end position="112"/>
    </location>
</feature>
<name>A0A074Y6W1_AURPU</name>
<dbReference type="AlphaFoldDB" id="A0A074Y6W1"/>
<reference evidence="2 3" key="1">
    <citation type="journal article" date="2014" name="BMC Genomics">
        <title>Genome sequencing of four Aureobasidium pullulans varieties: biotechnological potential, stress tolerance, and description of new species.</title>
        <authorList>
            <person name="Gostin Ar C."/>
            <person name="Ohm R.A."/>
            <person name="Kogej T."/>
            <person name="Sonjak S."/>
            <person name="Turk M."/>
            <person name="Zajc J."/>
            <person name="Zalar P."/>
            <person name="Grube M."/>
            <person name="Sun H."/>
            <person name="Han J."/>
            <person name="Sharma A."/>
            <person name="Chiniquy J."/>
            <person name="Ngan C.Y."/>
            <person name="Lipzen A."/>
            <person name="Barry K."/>
            <person name="Grigoriev I.V."/>
            <person name="Gunde-Cimerman N."/>
        </authorList>
    </citation>
    <scope>NUCLEOTIDE SEQUENCE [LARGE SCALE GENOMIC DNA]</scope>
    <source>
        <strain evidence="2 3">EXF-150</strain>
    </source>
</reference>
<dbReference type="EMBL" id="KL584974">
    <property type="protein sequence ID" value="KEQ89977.1"/>
    <property type="molecule type" value="Genomic_DNA"/>
</dbReference>
<evidence type="ECO:0000313" key="2">
    <source>
        <dbReference type="EMBL" id="KEQ89977.1"/>
    </source>
</evidence>
<sequence>MRRGCRNKAVNRKTQARRRERENLRKLYHNWIHKKGQNSEERKSRTVSRAELSTIDRCDVKYAPAGVMGFLSSSTAGQLRGPTDTNATDDRQNRKPAAIMESGSSNQFHRRQNYSDIELCQSGKRQLRDSPADGDNLENMRLDMITPGRMSHE</sequence>
<keyword evidence="3" id="KW-1185">Reference proteome</keyword>
<evidence type="ECO:0000256" key="1">
    <source>
        <dbReference type="SAM" id="MobiDB-lite"/>
    </source>
</evidence>
<dbReference type="Proteomes" id="UP000030706">
    <property type="component" value="Unassembled WGS sequence"/>
</dbReference>
<organism evidence="2 3">
    <name type="scientific">Aureobasidium pullulans EXF-150</name>
    <dbReference type="NCBI Taxonomy" id="1043002"/>
    <lineage>
        <taxon>Eukaryota</taxon>
        <taxon>Fungi</taxon>
        <taxon>Dikarya</taxon>
        <taxon>Ascomycota</taxon>
        <taxon>Pezizomycotina</taxon>
        <taxon>Dothideomycetes</taxon>
        <taxon>Dothideomycetidae</taxon>
        <taxon>Dothideales</taxon>
        <taxon>Saccotheciaceae</taxon>
        <taxon>Aureobasidium</taxon>
    </lineage>
</organism>
<dbReference type="GeneID" id="40741479"/>
<evidence type="ECO:0000313" key="3">
    <source>
        <dbReference type="Proteomes" id="UP000030706"/>
    </source>
</evidence>
<protein>
    <submittedName>
        <fullName evidence="2">Uncharacterized protein</fullName>
    </submittedName>
</protein>
<gene>
    <name evidence="2" type="ORF">M438DRAFT_17819</name>
</gene>
<dbReference type="HOGENOM" id="CLU_1712903_0_0_1"/>
<proteinExistence type="predicted"/>
<accession>A0A074Y6W1</accession>
<dbReference type="RefSeq" id="XP_029766164.1">
    <property type="nucleotide sequence ID" value="XM_029899173.1"/>
</dbReference>